<keyword evidence="2" id="KW-1185">Reference proteome</keyword>
<dbReference type="RefSeq" id="WP_223576922.1">
    <property type="nucleotide sequence ID" value="NZ_BAABFU010000001.1"/>
</dbReference>
<proteinExistence type="predicted"/>
<dbReference type="PROSITE" id="PS51257">
    <property type="entry name" value="PROKAR_LIPOPROTEIN"/>
    <property type="match status" value="1"/>
</dbReference>
<accession>A0ABP8HWR9</accession>
<dbReference type="EMBL" id="BAABFU010000001">
    <property type="protein sequence ID" value="GAA4346333.1"/>
    <property type="molecule type" value="Genomic_DNA"/>
</dbReference>
<evidence type="ECO:0000313" key="1">
    <source>
        <dbReference type="EMBL" id="GAA4346333.1"/>
    </source>
</evidence>
<evidence type="ECO:0000313" key="2">
    <source>
        <dbReference type="Proteomes" id="UP001501294"/>
    </source>
</evidence>
<sequence>MKSWILLLIGLITITVAGCKDNEENSHLKVSLEIRKFDSSKIDWTRFDAYEPAMGELSNSFEEREELVFYLKLKNEGVATKEVSWAECPFANVKVYNSDDVMVWESYKIFCGGAAFIREFVLYAGEYKEKYFDWNQELTDQPGVFLPPGDYRAVTEVSYYVGPRGSREPISQTLQEQVFSVTAIETR</sequence>
<reference evidence="2" key="1">
    <citation type="journal article" date="2019" name="Int. J. Syst. Evol. Microbiol.">
        <title>The Global Catalogue of Microorganisms (GCM) 10K type strain sequencing project: providing services to taxonomists for standard genome sequencing and annotation.</title>
        <authorList>
            <consortium name="The Broad Institute Genomics Platform"/>
            <consortium name="The Broad Institute Genome Sequencing Center for Infectious Disease"/>
            <person name="Wu L."/>
            <person name="Ma J."/>
        </authorList>
    </citation>
    <scope>NUCLEOTIDE SEQUENCE [LARGE SCALE GENOMIC DNA]</scope>
    <source>
        <strain evidence="2">JCM 17727</strain>
    </source>
</reference>
<dbReference type="Proteomes" id="UP001501294">
    <property type="component" value="Unassembled WGS sequence"/>
</dbReference>
<organism evidence="1 2">
    <name type="scientific">Kangiella taiwanensis</name>
    <dbReference type="NCBI Taxonomy" id="1079179"/>
    <lineage>
        <taxon>Bacteria</taxon>
        <taxon>Pseudomonadati</taxon>
        <taxon>Pseudomonadota</taxon>
        <taxon>Gammaproteobacteria</taxon>
        <taxon>Kangiellales</taxon>
        <taxon>Kangiellaceae</taxon>
        <taxon>Kangiella</taxon>
    </lineage>
</organism>
<evidence type="ECO:0008006" key="3">
    <source>
        <dbReference type="Google" id="ProtNLM"/>
    </source>
</evidence>
<name>A0ABP8HWR9_9GAMM</name>
<comment type="caution">
    <text evidence="1">The sequence shown here is derived from an EMBL/GenBank/DDBJ whole genome shotgun (WGS) entry which is preliminary data.</text>
</comment>
<gene>
    <name evidence="1" type="ORF">GCM10023150_07600</name>
</gene>
<protein>
    <recommendedName>
        <fullName evidence="3">Intracellular proteinase inhibitor BsuPI domain-containing protein</fullName>
    </recommendedName>
</protein>